<feature type="signal peptide" evidence="1">
    <location>
        <begin position="1"/>
        <end position="20"/>
    </location>
</feature>
<sequence>MNKILSLFSLSLVLASLNWGCGEASSYQQESLSNSNPNVKVIPLDFSMKPKDQGGLIAVDVNNNNQKDFIITQSRSNLLGQQQGLIRVYDHSGQKLWEKSAKVQLTTQAESEGLPGLHAPGVQAADVNGDGKIEVLFLTSDKRLHIVEGATGQTIREIQLTSPEGTDRWEHLVIANFRGKGDRDLLLQATENADYRMGRYIAAYSIEDLLKQDNPQPLWTRNDFVANAHNGARVGDLDGDGLDEVLGGTLISPKGDILFSLPLKGHLDSVLIADVRPDIPGLEVVGLEEGGEKREKALGSNRLKRDRVFLYNKKGLIWETDYKNWEPQNAAVGDFDPSRPGLEIWCRSRFNTDQKPFVFDAKGQLISNYEFSKTAPEGWTQKGVEVIFPIDWTGEAKQLAVAKERHEQGDVAIFDPLNGEYQIQFPEQTYRLYVADVSKDWREELIVLSTKELRIYHNPEPNPNPKRASLWEQNRYRRSKMTWNYYSP</sequence>
<dbReference type="PANTHER" id="PTHR43118:SF1">
    <property type="entry name" value="RHAMNOGALACTURONAN LYASE (EUROFUNG)"/>
    <property type="match status" value="1"/>
</dbReference>
<dbReference type="STRING" id="671072.PL9214490075"/>
<protein>
    <recommendedName>
        <fullName evidence="2">Rhamnogalacturonan lyase family 11 C-terminal domain-containing protein</fullName>
    </recommendedName>
</protein>
<dbReference type="InterPro" id="IPR049366">
    <property type="entry name" value="RGL11_C"/>
</dbReference>
<feature type="domain" description="Rhamnogalacturonan lyase family 11 C-terminal" evidence="2">
    <location>
        <begin position="226"/>
        <end position="479"/>
    </location>
</feature>
<dbReference type="RefSeq" id="WP_222425236.1">
    <property type="nucleotide sequence ID" value="NZ_LN889801.1"/>
</dbReference>
<dbReference type="SUPFAM" id="SSF69318">
    <property type="entry name" value="Integrin alpha N-terminal domain"/>
    <property type="match status" value="1"/>
</dbReference>
<dbReference type="InterPro" id="IPR034641">
    <property type="entry name" value="RGL11"/>
</dbReference>
<evidence type="ECO:0000313" key="3">
    <source>
        <dbReference type="EMBL" id="CUR32528.1"/>
    </source>
</evidence>
<dbReference type="PANTHER" id="PTHR43118">
    <property type="entry name" value="RHAMNOGALACTURONAN LYASE (EUROFUNG)"/>
    <property type="match status" value="1"/>
</dbReference>
<dbReference type="Proteomes" id="UP000184315">
    <property type="component" value="Unassembled WGS sequence"/>
</dbReference>
<evidence type="ECO:0000313" key="4">
    <source>
        <dbReference type="Proteomes" id="UP000184315"/>
    </source>
</evidence>
<reference evidence="4" key="1">
    <citation type="submission" date="2015-10" db="EMBL/GenBank/DDBJ databases">
        <authorList>
            <person name="Regsiter A."/>
            <person name="william w."/>
        </authorList>
    </citation>
    <scope>NUCLEOTIDE SEQUENCE [LARGE SCALE GENOMIC DNA]</scope>
</reference>
<dbReference type="Pfam" id="PF21348">
    <property type="entry name" value="RGL11_C"/>
    <property type="match status" value="1"/>
</dbReference>
<name>A0A1J1LJ33_9CYAN</name>
<keyword evidence="1" id="KW-0732">Signal</keyword>
<dbReference type="InterPro" id="IPR028994">
    <property type="entry name" value="Integrin_alpha_N"/>
</dbReference>
<gene>
    <name evidence="3" type="ORF">PL9214490075</name>
</gene>
<evidence type="ECO:0000256" key="1">
    <source>
        <dbReference type="SAM" id="SignalP"/>
    </source>
</evidence>
<proteinExistence type="predicted"/>
<keyword evidence="4" id="KW-1185">Reference proteome</keyword>
<evidence type="ECO:0000259" key="2">
    <source>
        <dbReference type="Pfam" id="PF21348"/>
    </source>
</evidence>
<dbReference type="EMBL" id="CZDF01000154">
    <property type="protein sequence ID" value="CUR32528.1"/>
    <property type="molecule type" value="Genomic_DNA"/>
</dbReference>
<dbReference type="SUPFAM" id="SSF82171">
    <property type="entry name" value="DPP6 N-terminal domain-like"/>
    <property type="match status" value="1"/>
</dbReference>
<dbReference type="Gene3D" id="2.130.10.130">
    <property type="entry name" value="Integrin alpha, N-terminal"/>
    <property type="match status" value="1"/>
</dbReference>
<dbReference type="AlphaFoldDB" id="A0A1J1LJ33"/>
<organism evidence="3 4">
    <name type="scientific">Planktothrix tepida PCC 9214</name>
    <dbReference type="NCBI Taxonomy" id="671072"/>
    <lineage>
        <taxon>Bacteria</taxon>
        <taxon>Bacillati</taxon>
        <taxon>Cyanobacteriota</taxon>
        <taxon>Cyanophyceae</taxon>
        <taxon>Oscillatoriophycideae</taxon>
        <taxon>Oscillatoriales</taxon>
        <taxon>Microcoleaceae</taxon>
        <taxon>Planktothrix</taxon>
    </lineage>
</organism>
<accession>A0A1J1LJ33</accession>
<feature type="chain" id="PRO_5013176142" description="Rhamnogalacturonan lyase family 11 C-terminal domain-containing protein" evidence="1">
    <location>
        <begin position="21"/>
        <end position="488"/>
    </location>
</feature>